<proteinExistence type="predicted"/>
<dbReference type="EMBL" id="VSSQ01134317">
    <property type="protein sequence ID" value="MPN59840.1"/>
    <property type="molecule type" value="Genomic_DNA"/>
</dbReference>
<comment type="caution">
    <text evidence="1">The sequence shown here is derived from an EMBL/GenBank/DDBJ whole genome shotgun (WGS) entry which is preliminary data.</text>
</comment>
<evidence type="ECO:0000313" key="1">
    <source>
        <dbReference type="EMBL" id="MPN59840.1"/>
    </source>
</evidence>
<name>A0A645J9L8_9ZZZZ</name>
<gene>
    <name evidence="1" type="ORF">SDC9_207562</name>
</gene>
<dbReference type="AlphaFoldDB" id="A0A645J9L8"/>
<organism evidence="1">
    <name type="scientific">bioreactor metagenome</name>
    <dbReference type="NCBI Taxonomy" id="1076179"/>
    <lineage>
        <taxon>unclassified sequences</taxon>
        <taxon>metagenomes</taxon>
        <taxon>ecological metagenomes</taxon>
    </lineage>
</organism>
<protein>
    <submittedName>
        <fullName evidence="1">Uncharacterized protein</fullName>
    </submittedName>
</protein>
<sequence length="139" mass="16497">MGTSRLRLWRTWKNSSTYSKASTPTTRQHRSIIRSPRLRPIRATARFGLRRTKNRSSTRPRRTATSRIPSNIRSMTHMGRPRIRLPLRLRSRRSTTHRISSTTGSRRIPSLKERSKTIFRLKCTTLTTWRMRAEQNRLK</sequence>
<accession>A0A645J9L8</accession>
<reference evidence="1" key="1">
    <citation type="submission" date="2019-08" db="EMBL/GenBank/DDBJ databases">
        <authorList>
            <person name="Kucharzyk K."/>
            <person name="Murdoch R.W."/>
            <person name="Higgins S."/>
            <person name="Loffler F."/>
        </authorList>
    </citation>
    <scope>NUCLEOTIDE SEQUENCE</scope>
</reference>